<dbReference type="EC" id="3.1.-.-" evidence="8"/>
<protein>
    <recommendedName>
        <fullName evidence="8">Ribonuclease VapC</fullName>
        <shortName evidence="8">RNase VapC</shortName>
        <ecNumber evidence="8">3.1.-.-</ecNumber>
    </recommendedName>
    <alternativeName>
        <fullName evidence="8">Toxin VapC</fullName>
    </alternativeName>
</protein>
<dbReference type="InterPro" id="IPR029060">
    <property type="entry name" value="PIN-like_dom_sf"/>
</dbReference>
<keyword evidence="5 8" id="KW-0378">Hydrolase</keyword>
<dbReference type="EMBL" id="BAABLD010000008">
    <property type="protein sequence ID" value="GAA5166581.1"/>
    <property type="molecule type" value="Genomic_DNA"/>
</dbReference>
<dbReference type="Proteomes" id="UP001500547">
    <property type="component" value="Unassembled WGS sequence"/>
</dbReference>
<dbReference type="InterPro" id="IPR050556">
    <property type="entry name" value="Type_II_TA_system_RNase"/>
</dbReference>
<evidence type="ECO:0000259" key="9">
    <source>
        <dbReference type="Pfam" id="PF01850"/>
    </source>
</evidence>
<accession>A0ABP9QRY3</accession>
<organism evidence="10 11">
    <name type="scientific">Viridibacterium curvum</name>
    <dbReference type="NCBI Taxonomy" id="1101404"/>
    <lineage>
        <taxon>Bacteria</taxon>
        <taxon>Pseudomonadati</taxon>
        <taxon>Pseudomonadota</taxon>
        <taxon>Betaproteobacteria</taxon>
        <taxon>Rhodocyclales</taxon>
        <taxon>Rhodocyclaceae</taxon>
        <taxon>Viridibacterium</taxon>
    </lineage>
</organism>
<evidence type="ECO:0000313" key="11">
    <source>
        <dbReference type="Proteomes" id="UP001500547"/>
    </source>
</evidence>
<evidence type="ECO:0000256" key="7">
    <source>
        <dbReference type="ARBA" id="ARBA00038093"/>
    </source>
</evidence>
<comment type="function">
    <text evidence="8">Toxic component of a toxin-antitoxin (TA) system. An RNase.</text>
</comment>
<keyword evidence="11" id="KW-1185">Reference proteome</keyword>
<feature type="domain" description="PIN" evidence="9">
    <location>
        <begin position="3"/>
        <end position="122"/>
    </location>
</feature>
<feature type="binding site" evidence="8">
    <location>
        <position position="6"/>
    </location>
    <ligand>
        <name>Mg(2+)</name>
        <dbReference type="ChEBI" id="CHEBI:18420"/>
    </ligand>
</feature>
<keyword evidence="6 8" id="KW-0460">Magnesium</keyword>
<evidence type="ECO:0000256" key="4">
    <source>
        <dbReference type="ARBA" id="ARBA00022723"/>
    </source>
</evidence>
<keyword evidence="4 8" id="KW-0479">Metal-binding</keyword>
<dbReference type="Pfam" id="PF01850">
    <property type="entry name" value="PIN"/>
    <property type="match status" value="1"/>
</dbReference>
<sequence>MNYLLDTNVLSEITRSQPDARVLAWMADQPLHRQWLSTLTLGEIRYGVEKLQPGQRQAALRQWLEEAVPAQFAGRVLAVDAAVTHCWGRLRVDAGRPLPTVDALLAATAITHGLVLVSRNTADFAGIPTLQFFNPWLD</sequence>
<dbReference type="Gene3D" id="3.40.50.1010">
    <property type="entry name" value="5'-nuclease"/>
    <property type="match status" value="1"/>
</dbReference>
<keyword evidence="8" id="KW-0800">Toxin</keyword>
<dbReference type="InterPro" id="IPR002716">
    <property type="entry name" value="PIN_dom"/>
</dbReference>
<dbReference type="PANTHER" id="PTHR33653:SF1">
    <property type="entry name" value="RIBONUCLEASE VAPC2"/>
    <property type="match status" value="1"/>
</dbReference>
<proteinExistence type="inferred from homology"/>
<evidence type="ECO:0000256" key="8">
    <source>
        <dbReference type="HAMAP-Rule" id="MF_00265"/>
    </source>
</evidence>
<name>A0ABP9QRY3_9RHOO</name>
<evidence type="ECO:0000256" key="2">
    <source>
        <dbReference type="ARBA" id="ARBA00022649"/>
    </source>
</evidence>
<comment type="cofactor">
    <cofactor evidence="1 8">
        <name>Mg(2+)</name>
        <dbReference type="ChEBI" id="CHEBI:18420"/>
    </cofactor>
</comment>
<keyword evidence="2 8" id="KW-1277">Toxin-antitoxin system</keyword>
<evidence type="ECO:0000256" key="3">
    <source>
        <dbReference type="ARBA" id="ARBA00022722"/>
    </source>
</evidence>
<evidence type="ECO:0000256" key="5">
    <source>
        <dbReference type="ARBA" id="ARBA00022801"/>
    </source>
</evidence>
<keyword evidence="3 8" id="KW-0540">Nuclease</keyword>
<dbReference type="PANTHER" id="PTHR33653">
    <property type="entry name" value="RIBONUCLEASE VAPC2"/>
    <property type="match status" value="1"/>
</dbReference>
<feature type="binding site" evidence="8">
    <location>
        <position position="102"/>
    </location>
    <ligand>
        <name>Mg(2+)</name>
        <dbReference type="ChEBI" id="CHEBI:18420"/>
    </ligand>
</feature>
<comment type="caution">
    <text evidence="10">The sequence shown here is derived from an EMBL/GenBank/DDBJ whole genome shotgun (WGS) entry which is preliminary data.</text>
</comment>
<dbReference type="SUPFAM" id="SSF88723">
    <property type="entry name" value="PIN domain-like"/>
    <property type="match status" value="1"/>
</dbReference>
<comment type="similarity">
    <text evidence="7 8">Belongs to the PINc/VapC protein family.</text>
</comment>
<evidence type="ECO:0000256" key="6">
    <source>
        <dbReference type="ARBA" id="ARBA00022842"/>
    </source>
</evidence>
<dbReference type="CDD" id="cd18746">
    <property type="entry name" value="PIN_VapC4-5_FitB-like"/>
    <property type="match status" value="1"/>
</dbReference>
<dbReference type="HAMAP" id="MF_00265">
    <property type="entry name" value="VapC_Nob1"/>
    <property type="match status" value="1"/>
</dbReference>
<evidence type="ECO:0000313" key="10">
    <source>
        <dbReference type="EMBL" id="GAA5166581.1"/>
    </source>
</evidence>
<dbReference type="RefSeq" id="WP_345533198.1">
    <property type="nucleotide sequence ID" value="NZ_BAABLD010000008.1"/>
</dbReference>
<reference evidence="11" key="1">
    <citation type="journal article" date="2019" name="Int. J. Syst. Evol. Microbiol.">
        <title>The Global Catalogue of Microorganisms (GCM) 10K type strain sequencing project: providing services to taxonomists for standard genome sequencing and annotation.</title>
        <authorList>
            <consortium name="The Broad Institute Genomics Platform"/>
            <consortium name="The Broad Institute Genome Sequencing Center for Infectious Disease"/>
            <person name="Wu L."/>
            <person name="Ma J."/>
        </authorList>
    </citation>
    <scope>NUCLEOTIDE SEQUENCE [LARGE SCALE GENOMIC DNA]</scope>
    <source>
        <strain evidence="11">JCM 18715</strain>
    </source>
</reference>
<evidence type="ECO:0000256" key="1">
    <source>
        <dbReference type="ARBA" id="ARBA00001946"/>
    </source>
</evidence>
<dbReference type="InterPro" id="IPR022907">
    <property type="entry name" value="VapC_family"/>
</dbReference>
<gene>
    <name evidence="8" type="primary">vapC</name>
    <name evidence="10" type="ORF">GCM10025770_23910</name>
</gene>